<dbReference type="PROSITE" id="PS50005">
    <property type="entry name" value="TPR"/>
    <property type="match status" value="1"/>
</dbReference>
<dbReference type="InterPro" id="IPR029044">
    <property type="entry name" value="Nucleotide-diphossugar_trans"/>
</dbReference>
<dbReference type="PANTHER" id="PTHR43630:SF2">
    <property type="entry name" value="GLYCOSYLTRANSFERASE"/>
    <property type="match status" value="1"/>
</dbReference>
<dbReference type="Pfam" id="PF13432">
    <property type="entry name" value="TPR_16"/>
    <property type="match status" value="1"/>
</dbReference>
<dbReference type="Gene3D" id="3.90.550.10">
    <property type="entry name" value="Spore Coat Polysaccharide Biosynthesis Protein SpsA, Chain A"/>
    <property type="match status" value="1"/>
</dbReference>
<feature type="repeat" description="TPR" evidence="1">
    <location>
        <begin position="321"/>
        <end position="354"/>
    </location>
</feature>
<dbReference type="SUPFAM" id="SSF81901">
    <property type="entry name" value="HCP-like"/>
    <property type="match status" value="1"/>
</dbReference>
<dbReference type="STRING" id="84698.SAMN04488528_104032"/>
<gene>
    <name evidence="3" type="ORF">SAMN04488528_104032</name>
</gene>
<dbReference type="AlphaFoldDB" id="A0A1I1ARZ2"/>
<dbReference type="SMART" id="SM00028">
    <property type="entry name" value="TPR"/>
    <property type="match status" value="4"/>
</dbReference>
<dbReference type="Pfam" id="PF00535">
    <property type="entry name" value="Glycos_transf_2"/>
    <property type="match status" value="1"/>
</dbReference>
<dbReference type="GO" id="GO:0016740">
    <property type="term" value="F:transferase activity"/>
    <property type="evidence" value="ECO:0007669"/>
    <property type="project" value="UniProtKB-KW"/>
</dbReference>
<dbReference type="EMBL" id="FOKI01000040">
    <property type="protein sequence ID" value="SFB39093.1"/>
    <property type="molecule type" value="Genomic_DNA"/>
</dbReference>
<reference evidence="3 4" key="1">
    <citation type="submission" date="2016-10" db="EMBL/GenBank/DDBJ databases">
        <authorList>
            <person name="de Groot N.N."/>
        </authorList>
    </citation>
    <scope>NUCLEOTIDE SEQUENCE [LARGE SCALE GENOMIC DNA]</scope>
    <source>
        <strain evidence="3 4">DSM 12271</strain>
    </source>
</reference>
<dbReference type="InterPro" id="IPR001173">
    <property type="entry name" value="Glyco_trans_2-like"/>
</dbReference>
<evidence type="ECO:0000313" key="3">
    <source>
        <dbReference type="EMBL" id="SFB39093.1"/>
    </source>
</evidence>
<dbReference type="Pfam" id="PF13181">
    <property type="entry name" value="TPR_8"/>
    <property type="match status" value="1"/>
</dbReference>
<evidence type="ECO:0000259" key="2">
    <source>
        <dbReference type="Pfam" id="PF00535"/>
    </source>
</evidence>
<keyword evidence="4" id="KW-1185">Reference proteome</keyword>
<accession>A0A1I1ARZ2</accession>
<dbReference type="InterPro" id="IPR019734">
    <property type="entry name" value="TPR_rpt"/>
</dbReference>
<feature type="domain" description="Glycosyltransferase 2-like" evidence="2">
    <location>
        <begin position="8"/>
        <end position="148"/>
    </location>
</feature>
<evidence type="ECO:0000313" key="4">
    <source>
        <dbReference type="Proteomes" id="UP000198619"/>
    </source>
</evidence>
<organism evidence="3 4">
    <name type="scientific">Clostridium frigidicarnis</name>
    <dbReference type="NCBI Taxonomy" id="84698"/>
    <lineage>
        <taxon>Bacteria</taxon>
        <taxon>Bacillati</taxon>
        <taxon>Bacillota</taxon>
        <taxon>Clostridia</taxon>
        <taxon>Eubacteriales</taxon>
        <taxon>Clostridiaceae</taxon>
        <taxon>Clostridium</taxon>
    </lineage>
</organism>
<dbReference type="CDD" id="cd02511">
    <property type="entry name" value="Beta4Glucosyltransferase"/>
    <property type="match status" value="1"/>
</dbReference>
<proteinExistence type="predicted"/>
<dbReference type="PANTHER" id="PTHR43630">
    <property type="entry name" value="POLY-BETA-1,6-N-ACETYL-D-GLUCOSAMINE SYNTHASE"/>
    <property type="match status" value="1"/>
</dbReference>
<dbReference type="OrthoDB" id="9815923at2"/>
<dbReference type="RefSeq" id="WP_090042825.1">
    <property type="nucleotide sequence ID" value="NZ_FOKI01000040.1"/>
</dbReference>
<dbReference type="SUPFAM" id="SSF53448">
    <property type="entry name" value="Nucleotide-diphospho-sugar transferases"/>
    <property type="match status" value="1"/>
</dbReference>
<keyword evidence="1" id="KW-0802">TPR repeat</keyword>
<sequence length="590" mass="68872">MKKRATVSLCMIVKNEENFLKTCLDSVKDIVDEMIIVDTGSTDNTVEIAKKFNAKVFSTTWTNNFAEARNVSLSKATKEWILIMDADDVFEERDKQKFKDLINNGEFDGYFFKTLSYVIENNKNDYIYNSNIRLIKNNGEYEFKGAIHEQILNKYRETDHSRFKLEDIRIHHNGYLKSVVKEKNKRERNIPIIKEELKKNPNNPFHNFNLGNEYLALGDLEEALHYYNIAYNNIQIESGYANKLIIKRISCYIELGGYDIALREIESALNIYPNSTDLHFYKAYLHQKQKKYTLAIKQFNKCLDIGDNDSDFMFINGCGSFRSYFALGDIYLLLKDYEEAIINYEKSIKTNNKNPLVYYKLATAYTSIYNDNEKIVENMKVFFNLDSVNDLILFSLVLSNCSIYDYSLQLLMKAQKIENSDRVLKEIGKNLIYTNRYKEAIDILKKIPSSSLYYDEVESNIIIAKLLLEEPINLEEIISIKNVNIQKSLLGIYFVYKTGESPTIAENTEQVLKESIKLLEIILKAKEVLAFEKILNILNYIESDKVLLELAKLYRINNYNDLAVEEVIRSIKEFEVIDKECSEILYFYLV</sequence>
<dbReference type="Pfam" id="PF13414">
    <property type="entry name" value="TPR_11"/>
    <property type="match status" value="1"/>
</dbReference>
<name>A0A1I1ARZ2_9CLOT</name>
<evidence type="ECO:0000256" key="1">
    <source>
        <dbReference type="PROSITE-ProRule" id="PRU00339"/>
    </source>
</evidence>
<dbReference type="InterPro" id="IPR011990">
    <property type="entry name" value="TPR-like_helical_dom_sf"/>
</dbReference>
<protein>
    <submittedName>
        <fullName evidence="3">Glycosyltransferase involved in cell wall bisynthesis</fullName>
    </submittedName>
</protein>
<keyword evidence="3" id="KW-0808">Transferase</keyword>
<dbReference type="SUPFAM" id="SSF48452">
    <property type="entry name" value="TPR-like"/>
    <property type="match status" value="1"/>
</dbReference>
<dbReference type="Gene3D" id="1.25.40.10">
    <property type="entry name" value="Tetratricopeptide repeat domain"/>
    <property type="match status" value="2"/>
</dbReference>
<dbReference type="Proteomes" id="UP000198619">
    <property type="component" value="Unassembled WGS sequence"/>
</dbReference>